<accession>A0AAD5L264</accession>
<proteinExistence type="predicted"/>
<feature type="region of interest" description="Disordered" evidence="1">
    <location>
        <begin position="330"/>
        <end position="357"/>
    </location>
</feature>
<evidence type="ECO:0000313" key="2">
    <source>
        <dbReference type="EMBL" id="KAI9549573.1"/>
    </source>
</evidence>
<evidence type="ECO:0000313" key="3">
    <source>
        <dbReference type="Proteomes" id="UP000820818"/>
    </source>
</evidence>
<protein>
    <submittedName>
        <fullName evidence="2">Uncharacterized protein</fullName>
    </submittedName>
</protein>
<name>A0AAD5L264_9CRUS</name>
<dbReference type="Proteomes" id="UP000820818">
    <property type="component" value="Unassembled WGS sequence"/>
</dbReference>
<feature type="compositionally biased region" description="Low complexity" evidence="1">
    <location>
        <begin position="123"/>
        <end position="154"/>
    </location>
</feature>
<comment type="caution">
    <text evidence="2">The sequence shown here is derived from an EMBL/GenBank/DDBJ whole genome shotgun (WGS) entry which is preliminary data.</text>
</comment>
<feature type="compositionally biased region" description="Basic and acidic residues" evidence="1">
    <location>
        <begin position="1"/>
        <end position="10"/>
    </location>
</feature>
<reference evidence="2" key="1">
    <citation type="submission" date="2022-05" db="EMBL/GenBank/DDBJ databases">
        <title>A multi-omics perspective on studying reproductive biology in Daphnia sinensis.</title>
        <authorList>
            <person name="Jia J."/>
        </authorList>
    </citation>
    <scope>NUCLEOTIDE SEQUENCE</scope>
    <source>
        <strain evidence="2">WSL</strain>
    </source>
</reference>
<dbReference type="EMBL" id="WJBH02000290">
    <property type="protein sequence ID" value="KAI9549573.1"/>
    <property type="molecule type" value="Genomic_DNA"/>
</dbReference>
<evidence type="ECO:0000256" key="1">
    <source>
        <dbReference type="SAM" id="MobiDB-lite"/>
    </source>
</evidence>
<feature type="compositionally biased region" description="Low complexity" evidence="1">
    <location>
        <begin position="15"/>
        <end position="84"/>
    </location>
</feature>
<organism evidence="2 3">
    <name type="scientific">Daphnia sinensis</name>
    <dbReference type="NCBI Taxonomy" id="1820382"/>
    <lineage>
        <taxon>Eukaryota</taxon>
        <taxon>Metazoa</taxon>
        <taxon>Ecdysozoa</taxon>
        <taxon>Arthropoda</taxon>
        <taxon>Crustacea</taxon>
        <taxon>Branchiopoda</taxon>
        <taxon>Diplostraca</taxon>
        <taxon>Cladocera</taxon>
        <taxon>Anomopoda</taxon>
        <taxon>Daphniidae</taxon>
        <taxon>Daphnia</taxon>
        <taxon>Daphnia similis group</taxon>
    </lineage>
</organism>
<keyword evidence="3" id="KW-1185">Reference proteome</keyword>
<dbReference type="AlphaFoldDB" id="A0AAD5L264"/>
<sequence>MENKGDKDDATAPLNNNDNNDVDNQANTNNDVDNQANTNNDVDNHANTNDNNDNDNQANTNDNNDNDNQANTNDNNDNDNQANTVINPVDNNDDNQANTNINPVIVVTRATDEDQSGDITMDSSWRGSSSSSSPFCSRTHSHSCSSSSFTPLQQFPPLQQYQPLQQQYPPPQGNPDNFAAQQWFQQQHGGHQFSVPTSSRYVPGQGFNLQAVDLSGATEHLRETTLFKDITFTHASSGERPPTPDIPKPSTKFGQHMLDSMDKMTFRVLSFEAEWTSAVASTNTAINISDKSLKRVEAYTHQRDITEARLLVTSRAQALQAALGALIATMNPKETQPRPLPPLKRQYTKSDDDAEVG</sequence>
<gene>
    <name evidence="2" type="ORF">GHT06_003759</name>
</gene>
<feature type="region of interest" description="Disordered" evidence="1">
    <location>
        <begin position="1"/>
        <end position="154"/>
    </location>
</feature>